<feature type="domain" description="UBL3-like ubiquitin" evidence="2">
    <location>
        <begin position="39"/>
        <end position="98"/>
    </location>
</feature>
<reference evidence="3 4" key="1">
    <citation type="submission" date="2021-03" db="EMBL/GenBank/DDBJ databases">
        <title>Leishmania (Mundinia) martiniquensis Genome sequencing and assembly.</title>
        <authorList>
            <person name="Almutairi H."/>
            <person name="Gatherer D."/>
        </authorList>
    </citation>
    <scope>NUCLEOTIDE SEQUENCE [LARGE SCALE GENOMIC DNA]</scope>
    <source>
        <strain evidence="3">LSCM1</strain>
    </source>
</reference>
<organism evidence="3 4">
    <name type="scientific">Leishmania martiniquensis</name>
    <dbReference type="NCBI Taxonomy" id="1580590"/>
    <lineage>
        <taxon>Eukaryota</taxon>
        <taxon>Discoba</taxon>
        <taxon>Euglenozoa</taxon>
        <taxon>Kinetoplastea</taxon>
        <taxon>Metakinetoplastina</taxon>
        <taxon>Trypanosomatida</taxon>
        <taxon>Trypanosomatidae</taxon>
        <taxon>Leishmaniinae</taxon>
        <taxon>Leishmania</taxon>
    </lineage>
</organism>
<dbReference type="AlphaFoldDB" id="A0A836KL11"/>
<keyword evidence="4" id="KW-1185">Reference proteome</keyword>
<protein>
    <recommendedName>
        <fullName evidence="2">UBL3-like ubiquitin domain-containing protein</fullName>
    </recommendedName>
</protein>
<dbReference type="KEGG" id="lmat:92514779"/>
<feature type="compositionally biased region" description="Basic and acidic residues" evidence="1">
    <location>
        <begin position="151"/>
        <end position="164"/>
    </location>
</feature>
<proteinExistence type="predicted"/>
<evidence type="ECO:0000313" key="4">
    <source>
        <dbReference type="Proteomes" id="UP000673552"/>
    </source>
</evidence>
<evidence type="ECO:0000313" key="3">
    <source>
        <dbReference type="EMBL" id="KAG5479509.1"/>
    </source>
</evidence>
<feature type="region of interest" description="Disordered" evidence="1">
    <location>
        <begin position="129"/>
        <end position="164"/>
    </location>
</feature>
<sequence length="164" mass="17674">MVAMQRVRVRCVLTGACTPIYSGRVVHATVPLLQADGSAMTIEGMKSHLCSNWPSEMSEMADVIKGSQICVLKAGRALNDSDFLEKCLTTAEQEMCVVSAAETSEERKAALEKPSVLLHLVIQKNRTWPVDNSKKEKSKSGGATEGGNSGEGHEVKKDSCCCVM</sequence>
<evidence type="ECO:0000259" key="2">
    <source>
        <dbReference type="Pfam" id="PF13881"/>
    </source>
</evidence>
<dbReference type="GeneID" id="92514779"/>
<dbReference type="Proteomes" id="UP000673552">
    <property type="component" value="Chromosome 21"/>
</dbReference>
<name>A0A836KL11_9TRYP</name>
<accession>A0A836KL11</accession>
<dbReference type="RefSeq" id="XP_067179064.1">
    <property type="nucleotide sequence ID" value="XM_067322267.1"/>
</dbReference>
<dbReference type="EMBL" id="JAFEUZ010000021">
    <property type="protein sequence ID" value="KAG5479509.1"/>
    <property type="molecule type" value="Genomic_DNA"/>
</dbReference>
<gene>
    <name evidence="3" type="ORF">LSCM1_04775</name>
</gene>
<dbReference type="Gene3D" id="3.10.20.90">
    <property type="entry name" value="Phosphatidylinositol 3-kinase Catalytic Subunit, Chain A, domain 1"/>
    <property type="match status" value="1"/>
</dbReference>
<dbReference type="InterPro" id="IPR039540">
    <property type="entry name" value="UBL3-like_ubiquitin_dom"/>
</dbReference>
<dbReference type="Pfam" id="PF13881">
    <property type="entry name" value="Rad60-SLD_2"/>
    <property type="match status" value="1"/>
</dbReference>
<evidence type="ECO:0000256" key="1">
    <source>
        <dbReference type="SAM" id="MobiDB-lite"/>
    </source>
</evidence>
<comment type="caution">
    <text evidence="3">The sequence shown here is derived from an EMBL/GenBank/DDBJ whole genome shotgun (WGS) entry which is preliminary data.</text>
</comment>
<dbReference type="OrthoDB" id="270966at2759"/>